<feature type="transmembrane region" description="Helical" evidence="1">
    <location>
        <begin position="262"/>
        <end position="285"/>
    </location>
</feature>
<evidence type="ECO:0000256" key="1">
    <source>
        <dbReference type="SAM" id="Phobius"/>
    </source>
</evidence>
<keyword evidence="3" id="KW-0808">Transferase</keyword>
<keyword evidence="1" id="KW-1133">Transmembrane helix</keyword>
<dbReference type="SUPFAM" id="SSF53448">
    <property type="entry name" value="Nucleotide-diphospho-sugar transferases"/>
    <property type="match status" value="1"/>
</dbReference>
<dbReference type="PANTHER" id="PTHR48090">
    <property type="entry name" value="UNDECAPRENYL-PHOSPHATE 4-DEOXY-4-FORMAMIDO-L-ARABINOSE TRANSFERASE-RELATED"/>
    <property type="match status" value="1"/>
</dbReference>
<dbReference type="CDD" id="cd04179">
    <property type="entry name" value="DPM_DPG-synthase_like"/>
    <property type="match status" value="1"/>
</dbReference>
<dbReference type="EMBL" id="CACRST010000014">
    <property type="protein sequence ID" value="VYT05143.1"/>
    <property type="molecule type" value="Genomic_DNA"/>
</dbReference>
<dbReference type="InterPro" id="IPR001173">
    <property type="entry name" value="Glyco_trans_2-like"/>
</dbReference>
<keyword evidence="1" id="KW-0812">Transmembrane</keyword>
<sequence length="319" mass="36491">MDNIAILIPCYNESKTIEKVITDFKRALPEAVIYVYDNNSTDDTATIAEQAGAVVRHEYQQGKGNVIRRMFREIDARCYLMADGDDTYPAEYAPEMAKKVLEHGADMVVGDRLSSTYFTENKRPFHNFGNTLVRGVINRLFKSDIRDIMTGYRAFSFQFVKTFPVLSKGFEIETEMSIHAIDKHMQVENVIIDYRDRPEGSESKLNTYSDGFKVLGTIARLYKNYKPFGFFGGIALLLMIIGIAFFIPVFATFLRTGEVHRIPTMIVCLFTMLASVQSFFAGLILSTMTQKNRQDFETELHHMDQEYKCLSEITDDIVK</sequence>
<dbReference type="InterPro" id="IPR029044">
    <property type="entry name" value="Nucleotide-diphossugar_trans"/>
</dbReference>
<dbReference type="Pfam" id="PF00535">
    <property type="entry name" value="Glycos_transf_2"/>
    <property type="match status" value="1"/>
</dbReference>
<keyword evidence="3" id="KW-0328">Glycosyltransferase</keyword>
<feature type="domain" description="Glycosyltransferase 2-like" evidence="2">
    <location>
        <begin position="6"/>
        <end position="160"/>
    </location>
</feature>
<dbReference type="GO" id="GO:0047267">
    <property type="term" value="F:undecaprenyl-phosphate mannosyltransferase activity"/>
    <property type="evidence" value="ECO:0007669"/>
    <property type="project" value="UniProtKB-EC"/>
</dbReference>
<dbReference type="EC" id="2.4.1.54" evidence="3"/>
<keyword evidence="1" id="KW-0472">Membrane</keyword>
<name>A0A6N2TKC0_9FIRM</name>
<dbReference type="Gene3D" id="3.90.550.10">
    <property type="entry name" value="Spore Coat Polysaccharide Biosynthesis Protein SpsA, Chain A"/>
    <property type="match status" value="1"/>
</dbReference>
<protein>
    <submittedName>
        <fullName evidence="3">Undecaprenyl-phosphate mannosyltransferase</fullName>
        <ecNumber evidence="3">2.4.1.54</ecNumber>
    </submittedName>
</protein>
<dbReference type="InterPro" id="IPR050256">
    <property type="entry name" value="Glycosyltransferase_2"/>
</dbReference>
<evidence type="ECO:0000313" key="3">
    <source>
        <dbReference type="EMBL" id="VYT05143.1"/>
    </source>
</evidence>
<evidence type="ECO:0000259" key="2">
    <source>
        <dbReference type="Pfam" id="PF00535"/>
    </source>
</evidence>
<reference evidence="3" key="1">
    <citation type="submission" date="2019-11" db="EMBL/GenBank/DDBJ databases">
        <authorList>
            <person name="Feng L."/>
        </authorList>
    </citation>
    <scope>NUCLEOTIDE SEQUENCE</scope>
    <source>
        <strain evidence="3">BgluceraseaLFYP119</strain>
    </source>
</reference>
<gene>
    <name evidence="3" type="ORF">BGLFYP119_01611</name>
</gene>
<dbReference type="RefSeq" id="WP_156353942.1">
    <property type="nucleotide sequence ID" value="NZ_CACRST010000014.1"/>
</dbReference>
<dbReference type="PANTHER" id="PTHR48090:SF7">
    <property type="entry name" value="RFBJ PROTEIN"/>
    <property type="match status" value="1"/>
</dbReference>
<proteinExistence type="predicted"/>
<organism evidence="3">
    <name type="scientific">Blautia glucerasea</name>
    <dbReference type="NCBI Taxonomy" id="536633"/>
    <lineage>
        <taxon>Bacteria</taxon>
        <taxon>Bacillati</taxon>
        <taxon>Bacillota</taxon>
        <taxon>Clostridia</taxon>
        <taxon>Lachnospirales</taxon>
        <taxon>Lachnospiraceae</taxon>
        <taxon>Blautia</taxon>
    </lineage>
</organism>
<feature type="transmembrane region" description="Helical" evidence="1">
    <location>
        <begin position="228"/>
        <end position="250"/>
    </location>
</feature>
<accession>A0A6N2TKC0</accession>
<dbReference type="AlphaFoldDB" id="A0A6N2TKC0"/>